<keyword evidence="2 13" id="KW-0963">Cytoplasm</keyword>
<feature type="binding site" evidence="13">
    <location>
        <position position="161"/>
    </location>
    <ligand>
        <name>(S)-2,3,4,5-tetrahydrodipicolinate</name>
        <dbReference type="ChEBI" id="CHEBI:16845"/>
    </ligand>
</feature>
<dbReference type="SUPFAM" id="SSF51735">
    <property type="entry name" value="NAD(P)-binding Rossmann-fold domains"/>
    <property type="match status" value="1"/>
</dbReference>
<dbReference type="PANTHER" id="PTHR20836:SF0">
    <property type="entry name" value="4-HYDROXY-TETRAHYDRODIPICOLINATE REDUCTASE 1, CHLOROPLASTIC-RELATED"/>
    <property type="match status" value="1"/>
</dbReference>
<dbReference type="STRING" id="1162668.LFE_2109"/>
<dbReference type="GO" id="GO:0005737">
    <property type="term" value="C:cytoplasm"/>
    <property type="evidence" value="ECO:0007669"/>
    <property type="project" value="UniProtKB-SubCell"/>
</dbReference>
<evidence type="ECO:0000313" key="17">
    <source>
        <dbReference type="Proteomes" id="UP000007382"/>
    </source>
</evidence>
<dbReference type="InterPro" id="IPR022663">
    <property type="entry name" value="DapB_C"/>
</dbReference>
<dbReference type="EMBL" id="AP012342">
    <property type="protein sequence ID" value="BAM07782.1"/>
    <property type="molecule type" value="Genomic_DNA"/>
</dbReference>
<comment type="catalytic activity">
    <reaction evidence="11 13">
        <text>(S)-2,3,4,5-tetrahydrodipicolinate + NADP(+) + H2O = (2S,4S)-4-hydroxy-2,3,4,5-tetrahydrodipicolinate + NADPH + H(+)</text>
        <dbReference type="Rhea" id="RHEA:35331"/>
        <dbReference type="ChEBI" id="CHEBI:15377"/>
        <dbReference type="ChEBI" id="CHEBI:15378"/>
        <dbReference type="ChEBI" id="CHEBI:16845"/>
        <dbReference type="ChEBI" id="CHEBI:57783"/>
        <dbReference type="ChEBI" id="CHEBI:58349"/>
        <dbReference type="ChEBI" id="CHEBI:67139"/>
        <dbReference type="EC" id="1.17.1.8"/>
    </reaction>
</comment>
<name>I0IR83_LEPFC</name>
<feature type="active site" description="Proton donor" evidence="13">
    <location>
        <position position="164"/>
    </location>
</feature>
<comment type="catalytic activity">
    <reaction evidence="12 13">
        <text>(S)-2,3,4,5-tetrahydrodipicolinate + NAD(+) + H2O = (2S,4S)-4-hydroxy-2,3,4,5-tetrahydrodipicolinate + NADH + H(+)</text>
        <dbReference type="Rhea" id="RHEA:35323"/>
        <dbReference type="ChEBI" id="CHEBI:15377"/>
        <dbReference type="ChEBI" id="CHEBI:15378"/>
        <dbReference type="ChEBI" id="CHEBI:16845"/>
        <dbReference type="ChEBI" id="CHEBI:57540"/>
        <dbReference type="ChEBI" id="CHEBI:57945"/>
        <dbReference type="ChEBI" id="CHEBI:67139"/>
        <dbReference type="EC" id="1.17.1.8"/>
    </reaction>
</comment>
<dbReference type="InterPro" id="IPR022664">
    <property type="entry name" value="DapB_N_CS"/>
</dbReference>
<dbReference type="CDD" id="cd02274">
    <property type="entry name" value="DHDPR_N"/>
    <property type="match status" value="1"/>
</dbReference>
<keyword evidence="6 13" id="KW-0560">Oxidoreductase</keyword>
<dbReference type="InterPro" id="IPR036291">
    <property type="entry name" value="NAD(P)-bd_dom_sf"/>
</dbReference>
<evidence type="ECO:0000256" key="8">
    <source>
        <dbReference type="ARBA" id="ARBA00023154"/>
    </source>
</evidence>
<evidence type="ECO:0000256" key="7">
    <source>
        <dbReference type="ARBA" id="ARBA00023027"/>
    </source>
</evidence>
<dbReference type="RefSeq" id="WP_014450265.1">
    <property type="nucleotide sequence ID" value="NC_017094.1"/>
</dbReference>
<keyword evidence="5 13" id="KW-0220">Diaminopimelate biosynthesis</keyword>
<keyword evidence="7 13" id="KW-0520">NAD</keyword>
<dbReference type="InterPro" id="IPR023940">
    <property type="entry name" value="DHDPR_bac"/>
</dbReference>
<dbReference type="Pfam" id="PF01113">
    <property type="entry name" value="DapB_N"/>
    <property type="match status" value="1"/>
</dbReference>
<feature type="binding site" evidence="13">
    <location>
        <position position="39"/>
    </location>
    <ligand>
        <name>NAD(+)</name>
        <dbReference type="ChEBI" id="CHEBI:57540"/>
    </ligand>
</feature>
<evidence type="ECO:0000256" key="9">
    <source>
        <dbReference type="ARBA" id="ARBA00037922"/>
    </source>
</evidence>
<dbReference type="GO" id="GO:0008839">
    <property type="term" value="F:4-hydroxy-tetrahydrodipicolinate reductase"/>
    <property type="evidence" value="ECO:0007669"/>
    <property type="project" value="UniProtKB-UniRule"/>
</dbReference>
<protein>
    <recommendedName>
        <fullName evidence="10 13">4-hydroxy-tetrahydrodipicolinate reductase</fullName>
        <shortName evidence="13">HTPA reductase</shortName>
        <ecNumber evidence="10 13">1.17.1.8</ecNumber>
    </recommendedName>
</protein>
<dbReference type="PANTHER" id="PTHR20836">
    <property type="entry name" value="DIHYDRODIPICOLINATE REDUCTASE"/>
    <property type="match status" value="1"/>
</dbReference>
<keyword evidence="17" id="KW-1185">Reference proteome</keyword>
<evidence type="ECO:0000256" key="11">
    <source>
        <dbReference type="ARBA" id="ARBA00049080"/>
    </source>
</evidence>
<keyword evidence="3 13" id="KW-0028">Amino-acid biosynthesis</keyword>
<dbReference type="GO" id="GO:0009089">
    <property type="term" value="P:lysine biosynthetic process via diaminopimelate"/>
    <property type="evidence" value="ECO:0007669"/>
    <property type="project" value="UniProtKB-UniRule"/>
</dbReference>
<evidence type="ECO:0000259" key="15">
    <source>
        <dbReference type="Pfam" id="PF05173"/>
    </source>
</evidence>
<dbReference type="KEGG" id="lfc:LFE_2109"/>
<dbReference type="FunFam" id="3.30.360.10:FF:000004">
    <property type="entry name" value="4-hydroxy-tetrahydrodipicolinate reductase"/>
    <property type="match status" value="1"/>
</dbReference>
<evidence type="ECO:0000256" key="12">
    <source>
        <dbReference type="ARBA" id="ARBA00049396"/>
    </source>
</evidence>
<evidence type="ECO:0000256" key="13">
    <source>
        <dbReference type="HAMAP-Rule" id="MF_00102"/>
    </source>
</evidence>
<comment type="caution">
    <text evidence="13">Lacks conserved residue(s) required for the propagation of feature annotation.</text>
</comment>
<evidence type="ECO:0000256" key="6">
    <source>
        <dbReference type="ARBA" id="ARBA00023002"/>
    </source>
</evidence>
<evidence type="ECO:0000256" key="1">
    <source>
        <dbReference type="ARBA" id="ARBA00006642"/>
    </source>
</evidence>
<dbReference type="HOGENOM" id="CLU_047479_2_1_0"/>
<comment type="pathway">
    <text evidence="9 13">Amino-acid biosynthesis; L-lysine biosynthesis via DAP pathway; (S)-tetrahydrodipicolinate from L-aspartate: step 4/4.</text>
</comment>
<dbReference type="SUPFAM" id="SSF55347">
    <property type="entry name" value="Glyceraldehyde-3-phosphate dehydrogenase-like, C-terminal domain"/>
    <property type="match status" value="1"/>
</dbReference>
<feature type="domain" description="Dihydrodipicolinate reductase N-terminal" evidence="14">
    <location>
        <begin position="8"/>
        <end position="131"/>
    </location>
</feature>
<dbReference type="Gene3D" id="3.40.50.720">
    <property type="entry name" value="NAD(P)-binding Rossmann-like Domain"/>
    <property type="match status" value="1"/>
</dbReference>
<comment type="caution">
    <text evidence="13">Was originally thought to be a dihydrodipicolinate reductase (DHDPR), catalyzing the conversion of dihydrodipicolinate to tetrahydrodipicolinate. However, it was shown in E.coli that the substrate of the enzymatic reaction is not dihydrodipicolinate (DHDP) but in fact (2S,4S)-4-hydroxy-2,3,4,5-tetrahydrodipicolinic acid (HTPA), the product released by the DapA-catalyzed reaction.</text>
</comment>
<dbReference type="AlphaFoldDB" id="I0IR83"/>
<dbReference type="Pfam" id="PF05173">
    <property type="entry name" value="DapB_C"/>
    <property type="match status" value="1"/>
</dbReference>
<proteinExistence type="inferred from homology"/>
<dbReference type="Gene3D" id="3.30.360.10">
    <property type="entry name" value="Dihydrodipicolinate Reductase, domain 2"/>
    <property type="match status" value="1"/>
</dbReference>
<dbReference type="InterPro" id="IPR000846">
    <property type="entry name" value="DapB_N"/>
</dbReference>
<feature type="binding site" evidence="13">
    <location>
        <begin position="170"/>
        <end position="171"/>
    </location>
    <ligand>
        <name>(S)-2,3,4,5-tetrahydrodipicolinate</name>
        <dbReference type="ChEBI" id="CHEBI:16845"/>
    </ligand>
</feature>
<feature type="binding site" evidence="13">
    <location>
        <begin position="12"/>
        <end position="17"/>
    </location>
    <ligand>
        <name>NAD(+)</name>
        <dbReference type="ChEBI" id="CHEBI:57540"/>
    </ligand>
</feature>
<accession>I0IR83</accession>
<gene>
    <name evidence="13" type="primary">dapB</name>
    <name evidence="16" type="ordered locus">LFE_2109</name>
</gene>
<dbReference type="UniPathway" id="UPA00034">
    <property type="reaction ID" value="UER00018"/>
</dbReference>
<evidence type="ECO:0000256" key="10">
    <source>
        <dbReference type="ARBA" id="ARBA00038983"/>
    </source>
</evidence>
<comment type="function">
    <text evidence="13">Catalyzes the conversion of 4-hydroxy-tetrahydrodipicolinate (HTPA) to tetrahydrodipicolinate.</text>
</comment>
<dbReference type="Proteomes" id="UP000007382">
    <property type="component" value="Chromosome"/>
</dbReference>
<dbReference type="GO" id="GO:0051287">
    <property type="term" value="F:NAD binding"/>
    <property type="evidence" value="ECO:0007669"/>
    <property type="project" value="UniProtKB-UniRule"/>
</dbReference>
<organism evidence="16 17">
    <name type="scientific">Leptospirillum ferrooxidans (strain C2-3)</name>
    <dbReference type="NCBI Taxonomy" id="1162668"/>
    <lineage>
        <taxon>Bacteria</taxon>
        <taxon>Pseudomonadati</taxon>
        <taxon>Nitrospirota</taxon>
        <taxon>Nitrospiria</taxon>
        <taxon>Nitrospirales</taxon>
        <taxon>Nitrospiraceae</taxon>
        <taxon>Leptospirillum</taxon>
    </lineage>
</organism>
<keyword evidence="4 13" id="KW-0521">NADP</keyword>
<evidence type="ECO:0000256" key="4">
    <source>
        <dbReference type="ARBA" id="ARBA00022857"/>
    </source>
</evidence>
<dbReference type="eggNOG" id="COG0289">
    <property type="taxonomic scope" value="Bacteria"/>
</dbReference>
<evidence type="ECO:0000256" key="2">
    <source>
        <dbReference type="ARBA" id="ARBA00022490"/>
    </source>
</evidence>
<keyword evidence="8 13" id="KW-0457">Lysine biosynthesis</keyword>
<dbReference type="GO" id="GO:0019877">
    <property type="term" value="P:diaminopimelate biosynthetic process"/>
    <property type="evidence" value="ECO:0007669"/>
    <property type="project" value="UniProtKB-UniRule"/>
</dbReference>
<feature type="active site" description="Proton donor/acceptor" evidence="13">
    <location>
        <position position="160"/>
    </location>
</feature>
<dbReference type="GO" id="GO:0016726">
    <property type="term" value="F:oxidoreductase activity, acting on CH or CH2 groups, NAD or NADP as acceptor"/>
    <property type="evidence" value="ECO:0007669"/>
    <property type="project" value="UniProtKB-UniRule"/>
</dbReference>
<dbReference type="PIRSF" id="PIRSF000161">
    <property type="entry name" value="DHPR"/>
    <property type="match status" value="1"/>
</dbReference>
<dbReference type="PROSITE" id="PS01298">
    <property type="entry name" value="DAPB"/>
    <property type="match status" value="1"/>
</dbReference>
<comment type="subunit">
    <text evidence="13">Homotetramer.</text>
</comment>
<feature type="binding site" evidence="13">
    <location>
        <begin position="128"/>
        <end position="131"/>
    </location>
    <ligand>
        <name>NAD(+)</name>
        <dbReference type="ChEBI" id="CHEBI:57540"/>
    </ligand>
</feature>
<feature type="domain" description="Dihydrodipicolinate reductase C-terminal" evidence="15">
    <location>
        <begin position="134"/>
        <end position="269"/>
    </location>
</feature>
<dbReference type="NCBIfam" id="TIGR00036">
    <property type="entry name" value="dapB"/>
    <property type="match status" value="1"/>
</dbReference>
<evidence type="ECO:0000256" key="3">
    <source>
        <dbReference type="ARBA" id="ARBA00022605"/>
    </source>
</evidence>
<evidence type="ECO:0000256" key="5">
    <source>
        <dbReference type="ARBA" id="ARBA00022915"/>
    </source>
</evidence>
<dbReference type="OrthoDB" id="9790352at2"/>
<dbReference type="PATRIC" id="fig|1162668.3.peg.2498"/>
<evidence type="ECO:0000313" key="16">
    <source>
        <dbReference type="EMBL" id="BAM07782.1"/>
    </source>
</evidence>
<evidence type="ECO:0000259" key="14">
    <source>
        <dbReference type="Pfam" id="PF01113"/>
    </source>
</evidence>
<dbReference type="GO" id="GO:0050661">
    <property type="term" value="F:NADP binding"/>
    <property type="evidence" value="ECO:0007669"/>
    <property type="project" value="UniProtKB-UniRule"/>
</dbReference>
<dbReference type="HAMAP" id="MF_00102">
    <property type="entry name" value="DapB"/>
    <property type="match status" value="1"/>
</dbReference>
<sequence>MTRPDLGVVMVGASGRMGREILQVLSRESGVSLHGAIVESSDPLSGKPAPFHPGINCRGELTVSELRRGAGEGMPIVGIDFTNVSSTLSTARLFAEAGVPLVIGTTGFSAPEKEELFSHSAKIPLLLAPNMSLGIHLLAHLVRQVSRALPGFDAEIVEVHHQKKKDAPSGTALFLGEAVASGRGENLADRGVYSREGMVGERIPDTIGIMAVRGGDVVGDHTVHFLGMGERLELTHRASSRETFARGAVEAARWLALKKPGFYQMEDVLGIAK</sequence>
<reference evidence="16 17" key="1">
    <citation type="journal article" date="2012" name="J. Bacteriol.">
        <title>Complete Genome Sequence of Leptospirillum ferrooxidans Strain C2-3, Isolated from a Fresh Volcanic Ash Deposit on the Island of Miyake, Japan.</title>
        <authorList>
            <person name="Fujimura R."/>
            <person name="Sato Y."/>
            <person name="Nishizawa T."/>
            <person name="Oshima K."/>
            <person name="Kim S.-W."/>
            <person name="Hattori M."/>
            <person name="Kamijo T."/>
            <person name="Ohta H."/>
        </authorList>
    </citation>
    <scope>NUCLEOTIDE SEQUENCE [LARGE SCALE GENOMIC DNA]</scope>
    <source>
        <strain evidence="16 17">C2-3</strain>
    </source>
</reference>
<comment type="similarity">
    <text evidence="1 13">Belongs to the DapB family.</text>
</comment>
<feature type="binding site" evidence="13">
    <location>
        <begin position="104"/>
        <end position="106"/>
    </location>
    <ligand>
        <name>NAD(+)</name>
        <dbReference type="ChEBI" id="CHEBI:57540"/>
    </ligand>
</feature>
<comment type="subcellular location">
    <subcellularLocation>
        <location evidence="13">Cytoplasm</location>
    </subcellularLocation>
</comment>
<reference evidence="17" key="2">
    <citation type="submission" date="2012-03" db="EMBL/GenBank/DDBJ databases">
        <title>The complete genome sequence of the pioneer microbe on fresh volcanic deposit, Leptospirillum ferrooxidans strain C2-3.</title>
        <authorList>
            <person name="Fujimura R."/>
            <person name="Sato Y."/>
            <person name="Nishizawa T."/>
            <person name="Nanba K."/>
            <person name="Oshima K."/>
            <person name="Hattori M."/>
            <person name="Kamijo T."/>
            <person name="Ohta H."/>
        </authorList>
    </citation>
    <scope>NUCLEOTIDE SEQUENCE [LARGE SCALE GENOMIC DNA]</scope>
    <source>
        <strain evidence="17">C2-3</strain>
    </source>
</reference>
<dbReference type="EC" id="1.17.1.8" evidence="10 13"/>